<reference evidence="2" key="4">
    <citation type="submission" date="2019-03" db="UniProtKB">
        <authorList>
            <consortium name="EnsemblPlants"/>
        </authorList>
    </citation>
    <scope>IDENTIFICATION</scope>
</reference>
<reference evidence="2" key="3">
    <citation type="journal article" date="2017" name="Nature">
        <title>Genome sequence of the progenitor of the wheat D genome Aegilops tauschii.</title>
        <authorList>
            <person name="Luo M.C."/>
            <person name="Gu Y.Q."/>
            <person name="Puiu D."/>
            <person name="Wang H."/>
            <person name="Twardziok S.O."/>
            <person name="Deal K.R."/>
            <person name="Huo N."/>
            <person name="Zhu T."/>
            <person name="Wang L."/>
            <person name="Wang Y."/>
            <person name="McGuire P.E."/>
            <person name="Liu S."/>
            <person name="Long H."/>
            <person name="Ramasamy R.K."/>
            <person name="Rodriguez J.C."/>
            <person name="Van S.L."/>
            <person name="Yuan L."/>
            <person name="Wang Z."/>
            <person name="Xia Z."/>
            <person name="Xiao L."/>
            <person name="Anderson O.D."/>
            <person name="Ouyang S."/>
            <person name="Liang Y."/>
            <person name="Zimin A.V."/>
            <person name="Pertea G."/>
            <person name="Qi P."/>
            <person name="Bennetzen J.L."/>
            <person name="Dai X."/>
            <person name="Dawson M.W."/>
            <person name="Muller H.G."/>
            <person name="Kugler K."/>
            <person name="Rivarola-Duarte L."/>
            <person name="Spannagl M."/>
            <person name="Mayer K.F.X."/>
            <person name="Lu F.H."/>
            <person name="Bevan M.W."/>
            <person name="Leroy P."/>
            <person name="Li P."/>
            <person name="You F.M."/>
            <person name="Sun Q."/>
            <person name="Liu Z."/>
            <person name="Lyons E."/>
            <person name="Wicker T."/>
            <person name="Salzberg S.L."/>
            <person name="Devos K.M."/>
            <person name="Dvorak J."/>
        </authorList>
    </citation>
    <scope>NUCLEOTIDE SEQUENCE [LARGE SCALE GENOMIC DNA]</scope>
    <source>
        <strain evidence="2">cv. AL8/78</strain>
    </source>
</reference>
<reference evidence="3" key="2">
    <citation type="journal article" date="2017" name="Nat. Plants">
        <title>The Aegilops tauschii genome reveals multiple impacts of transposons.</title>
        <authorList>
            <person name="Zhao G."/>
            <person name="Zou C."/>
            <person name="Li K."/>
            <person name="Wang K."/>
            <person name="Li T."/>
            <person name="Gao L."/>
            <person name="Zhang X."/>
            <person name="Wang H."/>
            <person name="Yang Z."/>
            <person name="Liu X."/>
            <person name="Jiang W."/>
            <person name="Mao L."/>
            <person name="Kong X."/>
            <person name="Jiao Y."/>
            <person name="Jia J."/>
        </authorList>
    </citation>
    <scope>NUCLEOTIDE SEQUENCE [LARGE SCALE GENOMIC DNA]</scope>
    <source>
        <strain evidence="3">cv. AL8/78</strain>
    </source>
</reference>
<feature type="transmembrane region" description="Helical" evidence="1">
    <location>
        <begin position="42"/>
        <end position="63"/>
    </location>
</feature>
<keyword evidence="1" id="KW-0472">Membrane</keyword>
<evidence type="ECO:0000256" key="1">
    <source>
        <dbReference type="SAM" id="Phobius"/>
    </source>
</evidence>
<keyword evidence="3" id="KW-1185">Reference proteome</keyword>
<dbReference type="Gramene" id="AET5Gv21176800.1">
    <property type="protein sequence ID" value="AET5Gv21176800.1"/>
    <property type="gene ID" value="AET5Gv21176800"/>
</dbReference>
<dbReference type="AlphaFoldDB" id="A0A453MGM4"/>
<organism evidence="2 3">
    <name type="scientific">Aegilops tauschii subsp. strangulata</name>
    <name type="common">Goatgrass</name>
    <dbReference type="NCBI Taxonomy" id="200361"/>
    <lineage>
        <taxon>Eukaryota</taxon>
        <taxon>Viridiplantae</taxon>
        <taxon>Streptophyta</taxon>
        <taxon>Embryophyta</taxon>
        <taxon>Tracheophyta</taxon>
        <taxon>Spermatophyta</taxon>
        <taxon>Magnoliopsida</taxon>
        <taxon>Liliopsida</taxon>
        <taxon>Poales</taxon>
        <taxon>Poaceae</taxon>
        <taxon>BOP clade</taxon>
        <taxon>Pooideae</taxon>
        <taxon>Triticodae</taxon>
        <taxon>Triticeae</taxon>
        <taxon>Triticinae</taxon>
        <taxon>Aegilops</taxon>
    </lineage>
</organism>
<dbReference type="EnsemblPlants" id="AET5Gv21176800.1">
    <property type="protein sequence ID" value="AET5Gv21176800.1"/>
    <property type="gene ID" value="AET5Gv21176800"/>
</dbReference>
<name>A0A453MGM4_AEGTS</name>
<evidence type="ECO:0000313" key="3">
    <source>
        <dbReference type="Proteomes" id="UP000015105"/>
    </source>
</evidence>
<proteinExistence type="predicted"/>
<reference evidence="3" key="1">
    <citation type="journal article" date="2014" name="Science">
        <title>Ancient hybridizations among the ancestral genomes of bread wheat.</title>
        <authorList>
            <consortium name="International Wheat Genome Sequencing Consortium,"/>
            <person name="Marcussen T."/>
            <person name="Sandve S.R."/>
            <person name="Heier L."/>
            <person name="Spannagl M."/>
            <person name="Pfeifer M."/>
            <person name="Jakobsen K.S."/>
            <person name="Wulff B.B."/>
            <person name="Steuernagel B."/>
            <person name="Mayer K.F."/>
            <person name="Olsen O.A."/>
        </authorList>
    </citation>
    <scope>NUCLEOTIDE SEQUENCE [LARGE SCALE GENOMIC DNA]</scope>
    <source>
        <strain evidence="3">cv. AL8/78</strain>
    </source>
</reference>
<protein>
    <submittedName>
        <fullName evidence="2">Uncharacterized protein</fullName>
    </submittedName>
</protein>
<dbReference type="Proteomes" id="UP000015105">
    <property type="component" value="Chromosome 5D"/>
</dbReference>
<keyword evidence="1" id="KW-1133">Transmembrane helix</keyword>
<accession>A0A453MGM4</accession>
<keyword evidence="1" id="KW-0812">Transmembrane</keyword>
<reference evidence="2" key="5">
    <citation type="journal article" date="2021" name="G3 (Bethesda)">
        <title>Aegilops tauschii genome assembly Aet v5.0 features greater sequence contiguity and improved annotation.</title>
        <authorList>
            <person name="Wang L."/>
            <person name="Zhu T."/>
            <person name="Rodriguez J.C."/>
            <person name="Deal K.R."/>
            <person name="Dubcovsky J."/>
            <person name="McGuire P.E."/>
            <person name="Lux T."/>
            <person name="Spannagl M."/>
            <person name="Mayer K.F.X."/>
            <person name="Baldrich P."/>
            <person name="Meyers B.C."/>
            <person name="Huo N."/>
            <person name="Gu Y.Q."/>
            <person name="Zhou H."/>
            <person name="Devos K.M."/>
            <person name="Bennetzen J.L."/>
            <person name="Unver T."/>
            <person name="Budak H."/>
            <person name="Gulick P.J."/>
            <person name="Galiba G."/>
            <person name="Kalapos B."/>
            <person name="Nelson D.R."/>
            <person name="Li P."/>
            <person name="You F.M."/>
            <person name="Luo M.C."/>
            <person name="Dvorak J."/>
        </authorList>
    </citation>
    <scope>NUCLEOTIDE SEQUENCE [LARGE SCALE GENOMIC DNA]</scope>
    <source>
        <strain evidence="2">cv. AL8/78</strain>
    </source>
</reference>
<sequence length="68" mass="8050">MPSFLLSDLMWCTRIYCFICYQQCMSFVLLKPPWAQLLNSHVTIFVICLSCDGMELIFCLVWFMGERI</sequence>
<evidence type="ECO:0000313" key="2">
    <source>
        <dbReference type="EnsemblPlants" id="AET5Gv21176800.1"/>
    </source>
</evidence>